<evidence type="ECO:0000313" key="2">
    <source>
        <dbReference type="Proteomes" id="UP000324255"/>
    </source>
</evidence>
<proteinExistence type="predicted"/>
<sequence length="184" mass="20295">MKLSLIIEALREISQSFGGRVGGAAEFKAIDNVSQMQAPAAYVVPTGDNAGEQKSQTDYDQLVTEGFAVIVALDNRADQRGQNAYDSVNDIRAEIWAALLGWEVDENTYPIKYEGGQVISINRELLYYQFDFSAVREVSDVDTRHGADLSKLPPLKTVMIDFDYASPGGGPDGEIEHHEEIHFP</sequence>
<name>A0AB34CD53_9GAMM</name>
<keyword evidence="2" id="KW-1185">Reference proteome</keyword>
<evidence type="ECO:0000313" key="1">
    <source>
        <dbReference type="EMBL" id="KAA6118671.1"/>
    </source>
</evidence>
<dbReference type="Proteomes" id="UP000324255">
    <property type="component" value="Unassembled WGS sequence"/>
</dbReference>
<reference evidence="1 2" key="1">
    <citation type="submission" date="2019-09" db="EMBL/GenBank/DDBJ databases">
        <title>Genomic diversity of phyloplane-associated Pantoea species in Pakistan cotton crop.</title>
        <authorList>
            <person name="Tufail M.R."/>
            <person name="Cook D.R."/>
        </authorList>
    </citation>
    <scope>NUCLEOTIDE SEQUENCE [LARGE SCALE GENOMIC DNA]</scope>
    <source>
        <strain evidence="1 2">B_8</strain>
    </source>
</reference>
<dbReference type="InterPro" id="IPR056912">
    <property type="entry name" value="Phage_JBD30_tail_term-like"/>
</dbReference>
<organism evidence="1 2">
    <name type="scientific">Candidatus Pantoea gossypiicola</name>
    <dbReference type="NCBI Taxonomy" id="2608008"/>
    <lineage>
        <taxon>Bacteria</taxon>
        <taxon>Pseudomonadati</taxon>
        <taxon>Pseudomonadota</taxon>
        <taxon>Gammaproteobacteria</taxon>
        <taxon>Enterobacterales</taxon>
        <taxon>Erwiniaceae</taxon>
        <taxon>Pantoea</taxon>
    </lineage>
</organism>
<comment type="caution">
    <text evidence="1">The sequence shown here is derived from an EMBL/GenBank/DDBJ whole genome shotgun (WGS) entry which is preliminary data.</text>
</comment>
<dbReference type="Pfam" id="PF23840">
    <property type="entry name" value="Phage_tail_terminator"/>
    <property type="match status" value="1"/>
</dbReference>
<gene>
    <name evidence="1" type="ORF">F3I20_21945</name>
</gene>
<evidence type="ECO:0008006" key="3">
    <source>
        <dbReference type="Google" id="ProtNLM"/>
    </source>
</evidence>
<dbReference type="RefSeq" id="WP_150015744.1">
    <property type="nucleotide sequence ID" value="NZ_VWVM01000027.1"/>
</dbReference>
<dbReference type="AlphaFoldDB" id="A0AB34CD53"/>
<protein>
    <recommendedName>
        <fullName evidence="3">Phage protein</fullName>
    </recommendedName>
</protein>
<dbReference type="EMBL" id="VWVM01000027">
    <property type="protein sequence ID" value="KAA6118671.1"/>
    <property type="molecule type" value="Genomic_DNA"/>
</dbReference>
<accession>A0AB34CD53</accession>